<dbReference type="EMBL" id="CAJVQC010161287">
    <property type="protein sequence ID" value="CAG8848550.1"/>
    <property type="molecule type" value="Genomic_DNA"/>
</dbReference>
<feature type="non-terminal residue" evidence="1">
    <location>
        <position position="1"/>
    </location>
</feature>
<protein>
    <submittedName>
        <fullName evidence="1">12024_t:CDS:1</fullName>
    </submittedName>
</protein>
<reference evidence="1" key="1">
    <citation type="submission" date="2021-06" db="EMBL/GenBank/DDBJ databases">
        <authorList>
            <person name="Kallberg Y."/>
            <person name="Tangrot J."/>
            <person name="Rosling A."/>
        </authorList>
    </citation>
    <scope>NUCLEOTIDE SEQUENCE</scope>
    <source>
        <strain evidence="1">MA461A</strain>
    </source>
</reference>
<name>A0ACA9STG0_9GLOM</name>
<keyword evidence="2" id="KW-1185">Reference proteome</keyword>
<organism evidence="1 2">
    <name type="scientific">Racocetra persica</name>
    <dbReference type="NCBI Taxonomy" id="160502"/>
    <lineage>
        <taxon>Eukaryota</taxon>
        <taxon>Fungi</taxon>
        <taxon>Fungi incertae sedis</taxon>
        <taxon>Mucoromycota</taxon>
        <taxon>Glomeromycotina</taxon>
        <taxon>Glomeromycetes</taxon>
        <taxon>Diversisporales</taxon>
        <taxon>Gigasporaceae</taxon>
        <taxon>Racocetra</taxon>
    </lineage>
</organism>
<accession>A0ACA9STG0</accession>
<dbReference type="Proteomes" id="UP000789920">
    <property type="component" value="Unassembled WGS sequence"/>
</dbReference>
<sequence length="64" mass="7310">SIPSYLKNPRKILNGKQKKELCQLAKNNPNFTQQELANKFGGIGWSTVAEILSQTSYWLELNEE</sequence>
<proteinExistence type="predicted"/>
<evidence type="ECO:0000313" key="2">
    <source>
        <dbReference type="Proteomes" id="UP000789920"/>
    </source>
</evidence>
<feature type="non-terminal residue" evidence="1">
    <location>
        <position position="64"/>
    </location>
</feature>
<evidence type="ECO:0000313" key="1">
    <source>
        <dbReference type="EMBL" id="CAG8848550.1"/>
    </source>
</evidence>
<gene>
    <name evidence="1" type="ORF">RPERSI_LOCUS35184</name>
</gene>
<comment type="caution">
    <text evidence="1">The sequence shown here is derived from an EMBL/GenBank/DDBJ whole genome shotgun (WGS) entry which is preliminary data.</text>
</comment>